<sequence length="155" mass="17440">MKKVIFVLSLGCLFILVFTSCSLVNDVVKIPSRDQYVALDIQGVTAEGASSNETKKIIKDSNLINAFIKKVDGMKVIESKEKVAMKIKELNEKGNYIIALSDNEELQNGKLYYISMFNDGTFIFSVSNAKEMKFISEEARPKLVSEIKELLEINF</sequence>
<dbReference type="PROSITE" id="PS51257">
    <property type="entry name" value="PROKAR_LIPOPROTEIN"/>
    <property type="match status" value="1"/>
</dbReference>
<proteinExistence type="predicted"/>
<keyword evidence="2" id="KW-1185">Reference proteome</keyword>
<dbReference type="RefSeq" id="WP_377929869.1">
    <property type="nucleotide sequence ID" value="NZ_JBHUEM010000046.1"/>
</dbReference>
<organism evidence="1 2">
    <name type="scientific">Bacillus salitolerans</name>
    <dbReference type="NCBI Taxonomy" id="1437434"/>
    <lineage>
        <taxon>Bacteria</taxon>
        <taxon>Bacillati</taxon>
        <taxon>Bacillota</taxon>
        <taxon>Bacilli</taxon>
        <taxon>Bacillales</taxon>
        <taxon>Bacillaceae</taxon>
        <taxon>Bacillus</taxon>
    </lineage>
</organism>
<comment type="caution">
    <text evidence="1">The sequence shown here is derived from an EMBL/GenBank/DDBJ whole genome shotgun (WGS) entry which is preliminary data.</text>
</comment>
<dbReference type="Proteomes" id="UP001597214">
    <property type="component" value="Unassembled WGS sequence"/>
</dbReference>
<protein>
    <recommendedName>
        <fullName evidence="3">Lipoprotein</fullName>
    </recommendedName>
</protein>
<accession>A0ABW4LWW5</accession>
<evidence type="ECO:0008006" key="3">
    <source>
        <dbReference type="Google" id="ProtNLM"/>
    </source>
</evidence>
<dbReference type="EMBL" id="JBHUEM010000046">
    <property type="protein sequence ID" value="MFD1738655.1"/>
    <property type="molecule type" value="Genomic_DNA"/>
</dbReference>
<name>A0ABW4LWW5_9BACI</name>
<gene>
    <name evidence="1" type="ORF">ACFSCX_19225</name>
</gene>
<evidence type="ECO:0000313" key="1">
    <source>
        <dbReference type="EMBL" id="MFD1738655.1"/>
    </source>
</evidence>
<evidence type="ECO:0000313" key="2">
    <source>
        <dbReference type="Proteomes" id="UP001597214"/>
    </source>
</evidence>
<reference evidence="2" key="1">
    <citation type="journal article" date="2019" name="Int. J. Syst. Evol. Microbiol.">
        <title>The Global Catalogue of Microorganisms (GCM) 10K type strain sequencing project: providing services to taxonomists for standard genome sequencing and annotation.</title>
        <authorList>
            <consortium name="The Broad Institute Genomics Platform"/>
            <consortium name="The Broad Institute Genome Sequencing Center for Infectious Disease"/>
            <person name="Wu L."/>
            <person name="Ma J."/>
        </authorList>
    </citation>
    <scope>NUCLEOTIDE SEQUENCE [LARGE SCALE GENOMIC DNA]</scope>
    <source>
        <strain evidence="2">CCUG 49339</strain>
    </source>
</reference>